<dbReference type="EC" id="2.4.-.-" evidence="2"/>
<proteinExistence type="predicted"/>
<dbReference type="InterPro" id="IPR029044">
    <property type="entry name" value="Nucleotide-diphossugar_trans"/>
</dbReference>
<feature type="domain" description="Glycosyltransferase 2-like" evidence="1">
    <location>
        <begin position="1"/>
        <end position="139"/>
    </location>
</feature>
<dbReference type="GO" id="GO:0016757">
    <property type="term" value="F:glycosyltransferase activity"/>
    <property type="evidence" value="ECO:0007669"/>
    <property type="project" value="UniProtKB-KW"/>
</dbReference>
<dbReference type="PANTHER" id="PTHR22916:SF3">
    <property type="entry name" value="UDP-GLCNAC:BETAGAL BETA-1,3-N-ACETYLGLUCOSAMINYLTRANSFERASE-LIKE PROTEIN 1"/>
    <property type="match status" value="1"/>
</dbReference>
<evidence type="ECO:0000313" key="3">
    <source>
        <dbReference type="Proteomes" id="UP001149822"/>
    </source>
</evidence>
<name>A0ABT4J7L4_9RHOB</name>
<dbReference type="PANTHER" id="PTHR22916">
    <property type="entry name" value="GLYCOSYLTRANSFERASE"/>
    <property type="match status" value="1"/>
</dbReference>
<organism evidence="2 3">
    <name type="scientific">Paracoccus benzoatiresistens</name>
    <dbReference type="NCBI Taxonomy" id="2997341"/>
    <lineage>
        <taxon>Bacteria</taxon>
        <taxon>Pseudomonadati</taxon>
        <taxon>Pseudomonadota</taxon>
        <taxon>Alphaproteobacteria</taxon>
        <taxon>Rhodobacterales</taxon>
        <taxon>Paracoccaceae</taxon>
        <taxon>Paracoccus</taxon>
    </lineage>
</organism>
<gene>
    <name evidence="2" type="ORF">OU682_12505</name>
</gene>
<dbReference type="Gene3D" id="3.90.550.10">
    <property type="entry name" value="Spore Coat Polysaccharide Biosynthesis Protein SpsA, Chain A"/>
    <property type="match status" value="1"/>
</dbReference>
<protein>
    <submittedName>
        <fullName evidence="2">Glycosyltransferase</fullName>
        <ecNumber evidence="2">2.4.-.-</ecNumber>
    </submittedName>
</protein>
<comment type="caution">
    <text evidence="2">The sequence shown here is derived from an EMBL/GenBank/DDBJ whole genome shotgun (WGS) entry which is preliminary data.</text>
</comment>
<dbReference type="RefSeq" id="WP_268942469.1">
    <property type="nucleotide sequence ID" value="NZ_JAPTYD010000016.1"/>
</dbReference>
<dbReference type="Proteomes" id="UP001149822">
    <property type="component" value="Unassembled WGS sequence"/>
</dbReference>
<keyword evidence="2" id="KW-0808">Transferase</keyword>
<dbReference type="Pfam" id="PF00535">
    <property type="entry name" value="Glycos_transf_2"/>
    <property type="match status" value="1"/>
</dbReference>
<keyword evidence="3" id="KW-1185">Reference proteome</keyword>
<keyword evidence="2" id="KW-0328">Glycosyltransferase</keyword>
<dbReference type="SUPFAM" id="SSF53448">
    <property type="entry name" value="Nucleotide-diphospho-sugar transferases"/>
    <property type="match status" value="1"/>
</dbReference>
<evidence type="ECO:0000313" key="2">
    <source>
        <dbReference type="EMBL" id="MCZ0962441.1"/>
    </source>
</evidence>
<reference evidence="2" key="1">
    <citation type="submission" date="2022-12" db="EMBL/GenBank/DDBJ databases">
        <title>Paracoccus sp. EF6 isolated from a lake water.</title>
        <authorList>
            <person name="Liu H."/>
        </authorList>
    </citation>
    <scope>NUCLEOTIDE SEQUENCE</scope>
    <source>
        <strain evidence="2">EF6</strain>
    </source>
</reference>
<accession>A0ABT4J7L4</accession>
<sequence>MATHNGERFLVDQLASIARQSHRDWRLLISDDSSTDRSRQIIGDFIRTRPEGQVTLVEGPGRGATENFRSLLRQADLGCSYLAFSDQDDVWEQDHLSRALEILSRLSVSLAVYGCRMQICDENLKPIGLSEQPAAPLAFRNALVQNMLSGNTMVMTSAAAHLLQKAECQVGPVPVHDWWAYQMITGAGGAAILDAAPGVLYRQHDSNVIGLDRGLRALSARIREHLGGRYKSWAWQNSAALRAGAAFLTPENRRCLDAFTRALSAPLPQKIAGLRRSGIYHQGRRDRLAFWMLVALGRF</sequence>
<evidence type="ECO:0000259" key="1">
    <source>
        <dbReference type="Pfam" id="PF00535"/>
    </source>
</evidence>
<dbReference type="EMBL" id="JAPTYD010000016">
    <property type="protein sequence ID" value="MCZ0962441.1"/>
    <property type="molecule type" value="Genomic_DNA"/>
</dbReference>
<dbReference type="InterPro" id="IPR001173">
    <property type="entry name" value="Glyco_trans_2-like"/>
</dbReference>